<keyword evidence="1" id="KW-0067">ATP-binding</keyword>
<dbReference type="PANTHER" id="PTHR10492:SF94">
    <property type="entry name" value="ATP-DEPENDENT DNA HELICASE"/>
    <property type="match status" value="1"/>
</dbReference>
<dbReference type="EC" id="5.6.2.3" evidence="1"/>
<evidence type="ECO:0000256" key="1">
    <source>
        <dbReference type="RuleBase" id="RU363044"/>
    </source>
</evidence>
<evidence type="ECO:0000313" key="3">
    <source>
        <dbReference type="EMBL" id="GJT32206.1"/>
    </source>
</evidence>
<dbReference type="Pfam" id="PF05970">
    <property type="entry name" value="PIF1"/>
    <property type="match status" value="1"/>
</dbReference>
<gene>
    <name evidence="3" type="ORF">Tco_0922625</name>
</gene>
<sequence>MRHVDADSLGVFFIDGPGGTRKTFLYKALLAIVHSRGLIALATASAANNMTGGRTAHSRFKIPINLTTNSICNIKKQSGLAKLLCQAKLIIWDEASMAKRHKLWRRNLDLTNGSCNCTRLICKRFDPNVINAEITVGQHTGVRVLLPRIPLAPSEEDMYGYIRNHKKTIKNKQARIRERKSEQKPEAKLGKVKPSVKVVKSWREALFTIHSSLSFHQAVKARGKWKLKGENGNSSGPLNDGKVRLVISKLSLSSLKLGGHVINGEGT</sequence>
<organism evidence="3 4">
    <name type="scientific">Tanacetum coccineum</name>
    <dbReference type="NCBI Taxonomy" id="301880"/>
    <lineage>
        <taxon>Eukaryota</taxon>
        <taxon>Viridiplantae</taxon>
        <taxon>Streptophyta</taxon>
        <taxon>Embryophyta</taxon>
        <taxon>Tracheophyta</taxon>
        <taxon>Spermatophyta</taxon>
        <taxon>Magnoliopsida</taxon>
        <taxon>eudicotyledons</taxon>
        <taxon>Gunneridae</taxon>
        <taxon>Pentapetalae</taxon>
        <taxon>asterids</taxon>
        <taxon>campanulids</taxon>
        <taxon>Asterales</taxon>
        <taxon>Asteraceae</taxon>
        <taxon>Asteroideae</taxon>
        <taxon>Anthemideae</taxon>
        <taxon>Anthemidinae</taxon>
        <taxon>Tanacetum</taxon>
    </lineage>
</organism>
<dbReference type="PANTHER" id="PTHR10492">
    <property type="match status" value="1"/>
</dbReference>
<keyword evidence="1" id="KW-0378">Hydrolase</keyword>
<comment type="cofactor">
    <cofactor evidence="1">
        <name>Mg(2+)</name>
        <dbReference type="ChEBI" id="CHEBI:18420"/>
    </cofactor>
</comment>
<keyword evidence="1" id="KW-0347">Helicase</keyword>
<keyword evidence="1" id="KW-0227">DNA damage</keyword>
<protein>
    <recommendedName>
        <fullName evidence="1">ATP-dependent DNA helicase</fullName>
        <ecNumber evidence="1">5.6.2.3</ecNumber>
    </recommendedName>
</protein>
<reference evidence="3" key="1">
    <citation type="journal article" date="2022" name="Int. J. Mol. Sci.">
        <title>Draft Genome of Tanacetum Coccineum: Genomic Comparison of Closely Related Tanacetum-Family Plants.</title>
        <authorList>
            <person name="Yamashiro T."/>
            <person name="Shiraishi A."/>
            <person name="Nakayama K."/>
            <person name="Satake H."/>
        </authorList>
    </citation>
    <scope>NUCLEOTIDE SEQUENCE</scope>
</reference>
<evidence type="ECO:0000259" key="2">
    <source>
        <dbReference type="Pfam" id="PF05970"/>
    </source>
</evidence>
<comment type="similarity">
    <text evidence="1">Belongs to the helicase family.</text>
</comment>
<keyword evidence="1" id="KW-0547">Nucleotide-binding</keyword>
<name>A0ABQ5D1Y6_9ASTR</name>
<dbReference type="Proteomes" id="UP001151760">
    <property type="component" value="Unassembled WGS sequence"/>
</dbReference>
<dbReference type="Gene3D" id="3.40.50.300">
    <property type="entry name" value="P-loop containing nucleotide triphosphate hydrolases"/>
    <property type="match status" value="1"/>
</dbReference>
<keyword evidence="1" id="KW-0234">DNA repair</keyword>
<dbReference type="InterPro" id="IPR027417">
    <property type="entry name" value="P-loop_NTPase"/>
</dbReference>
<keyword evidence="4" id="KW-1185">Reference proteome</keyword>
<keyword evidence="1" id="KW-0233">DNA recombination</keyword>
<comment type="catalytic activity">
    <reaction evidence="1">
        <text>ATP + H2O = ADP + phosphate + H(+)</text>
        <dbReference type="Rhea" id="RHEA:13065"/>
        <dbReference type="ChEBI" id="CHEBI:15377"/>
        <dbReference type="ChEBI" id="CHEBI:15378"/>
        <dbReference type="ChEBI" id="CHEBI:30616"/>
        <dbReference type="ChEBI" id="CHEBI:43474"/>
        <dbReference type="ChEBI" id="CHEBI:456216"/>
        <dbReference type="EC" id="5.6.2.3"/>
    </reaction>
</comment>
<evidence type="ECO:0000313" key="4">
    <source>
        <dbReference type="Proteomes" id="UP001151760"/>
    </source>
</evidence>
<feature type="domain" description="DNA helicase Pif1-like DEAD-box helicase" evidence="2">
    <location>
        <begin position="6"/>
        <end position="102"/>
    </location>
</feature>
<dbReference type="InterPro" id="IPR010285">
    <property type="entry name" value="DNA_helicase_pif1-like_DEAD"/>
</dbReference>
<dbReference type="EMBL" id="BQNB010014772">
    <property type="protein sequence ID" value="GJT32206.1"/>
    <property type="molecule type" value="Genomic_DNA"/>
</dbReference>
<dbReference type="SUPFAM" id="SSF52540">
    <property type="entry name" value="P-loop containing nucleoside triphosphate hydrolases"/>
    <property type="match status" value="1"/>
</dbReference>
<proteinExistence type="inferred from homology"/>
<reference evidence="3" key="2">
    <citation type="submission" date="2022-01" db="EMBL/GenBank/DDBJ databases">
        <authorList>
            <person name="Yamashiro T."/>
            <person name="Shiraishi A."/>
            <person name="Satake H."/>
            <person name="Nakayama K."/>
        </authorList>
    </citation>
    <scope>NUCLEOTIDE SEQUENCE</scope>
</reference>
<comment type="caution">
    <text evidence="3">The sequence shown here is derived from an EMBL/GenBank/DDBJ whole genome shotgun (WGS) entry which is preliminary data.</text>
</comment>
<accession>A0ABQ5D1Y6</accession>